<accession>A0AAV2HF53</accession>
<keyword evidence="8" id="KW-0333">Golgi apparatus</keyword>
<protein>
    <recommendedName>
        <fullName evidence="14">Ricin B lectin domain-containing protein</fullName>
    </recommendedName>
</protein>
<dbReference type="PANTHER" id="PTHR11675:SF43">
    <property type="entry name" value="POLYPEPTIDE N-ACETYLGALACTOSAMINYLTRANSFERASE 1"/>
    <property type="match status" value="1"/>
</dbReference>
<comment type="caution">
    <text evidence="15">The sequence shown here is derived from an EMBL/GenBank/DDBJ whole genome shotgun (WGS) entry which is preliminary data.</text>
</comment>
<feature type="region of interest" description="Disordered" evidence="13">
    <location>
        <begin position="408"/>
        <end position="460"/>
    </location>
</feature>
<dbReference type="SMART" id="SM00458">
    <property type="entry name" value="RICIN"/>
    <property type="match status" value="1"/>
</dbReference>
<evidence type="ECO:0000256" key="4">
    <source>
        <dbReference type="ARBA" id="ARBA00022692"/>
    </source>
</evidence>
<organism evidence="15 16">
    <name type="scientific">Lymnaea stagnalis</name>
    <name type="common">Great pond snail</name>
    <name type="synonym">Helix stagnalis</name>
    <dbReference type="NCBI Taxonomy" id="6523"/>
    <lineage>
        <taxon>Eukaryota</taxon>
        <taxon>Metazoa</taxon>
        <taxon>Spiralia</taxon>
        <taxon>Lophotrochozoa</taxon>
        <taxon>Mollusca</taxon>
        <taxon>Gastropoda</taxon>
        <taxon>Heterobranchia</taxon>
        <taxon>Euthyneura</taxon>
        <taxon>Panpulmonata</taxon>
        <taxon>Hygrophila</taxon>
        <taxon>Lymnaeoidea</taxon>
        <taxon>Lymnaeidae</taxon>
        <taxon>Lymnaea</taxon>
    </lineage>
</organism>
<dbReference type="SUPFAM" id="SSF53448">
    <property type="entry name" value="Nucleotide-diphospho-sugar transferases"/>
    <property type="match status" value="1"/>
</dbReference>
<comment type="similarity">
    <text evidence="3">Belongs to the glycosyltransferase 2 family. GalNAc-T subfamily.</text>
</comment>
<evidence type="ECO:0000256" key="3">
    <source>
        <dbReference type="ARBA" id="ARBA00005680"/>
    </source>
</evidence>
<keyword evidence="4" id="KW-0812">Transmembrane</keyword>
<evidence type="ECO:0000256" key="8">
    <source>
        <dbReference type="ARBA" id="ARBA00023034"/>
    </source>
</evidence>
<keyword evidence="12" id="KW-0464">Manganese</keyword>
<keyword evidence="6" id="KW-0735">Signal-anchor</keyword>
<keyword evidence="5" id="KW-0430">Lectin</keyword>
<sequence length="1095" mass="122103">MPRPPGTPYLGVWRMGVRLWFSRILKRCRSLSAAVFIVCLWLCLITVINLASSDGTANLALKDDSHSSARSRGPSRYPAMLDLSAGRRDLETLTGAEQGARSYLRNELKAQIRSAGKPPRDGQTDRAEESGIISGRRMQELKLEEMAELETLSRGYGGDLGDRDPARGNILIRDQIDTKAITVMEIKPDIERPDENLRDLLPNWTREPKRKVSVSSLSDIPGLEWTASRDDPGPGEAISSRAKNSLSKADSDDRKVRSDGALRQDLTAKYALHALEKSMSHHSPRSITEIHNRQSNFSDKGNGSSEEGRIDTSVNPERKYKAREIEASTYLYGSRANLSDNSNPYLTAPRANSESGKSAQNLKETWRKSDRASRVDMQMKVPTRGEKFPPPSTAIDHSVHPVTALMNRGAKYPTPSTALDHRPDKNNVWGRGDHTTIDANEQPRDGSNSAHRPNKPTRNRVEIGADLKRYTAPANNQLSVADSLKHARVDSSGLARNEAGAPSGLVGGNETIPSSGLVRGNETIPSPGPVRRNETIPSSGPFRRNEAIPSSGLVRGNETIPSSGPVRRNETIPSQSIAWRCNQSSLEYDGFELYSYNVTASNTLALNRTLPDTRPEGCPQQPSYLDPSLPKATVIICFHNEALSVLLRTVVSILDRSPSHLLEKVILVDDNSSTEDLGANLERELHGLSDLLVVARTSRREGLVRARLLGASMATSDVIVFLDAHCECNVGWLEPLLFSLKGSQNKVVSPYIDTIKAENFEFKKSPARLKGGFNWRMEFGWRAASVGDKSWQELDPIVTPVISGGLFAMWREYFTSIGGYDPQLNIWGGENFELSFKTWMCGGSLEIVPCSRVAHVFRVSLPYNFNGDREKVVMRNLARVAHVWMDDYADLFYAAVNLPEDLDFGDITDRVQLRKNLQCRSFKWYLNNIFPQMDAVQPYTDFYGQVRNQGSLMCLDVINSATFFYLGLSPCHGGKNQTFRVTSSNRLKQGEACIVPGINKQLQLSVCNNNVTWIHKNGLLQLANTDLCVTSVDNEMVHLLPCHLGRTTNLVISKNDFERTAEKMSNIADVMPEVNSFQHWTFDYSFNWKRRRRRD</sequence>
<evidence type="ECO:0000256" key="12">
    <source>
        <dbReference type="ARBA" id="ARBA00023211"/>
    </source>
</evidence>
<dbReference type="InterPro" id="IPR045885">
    <property type="entry name" value="GalNAc-T"/>
</dbReference>
<feature type="compositionally biased region" description="Polar residues" evidence="13">
    <location>
        <begin position="293"/>
        <end position="305"/>
    </location>
</feature>
<dbReference type="FunFam" id="3.90.550.10:FF:000053">
    <property type="entry name" value="Polypeptide N-acetylgalactosaminyltransferase"/>
    <property type="match status" value="1"/>
</dbReference>
<dbReference type="InterPro" id="IPR029044">
    <property type="entry name" value="Nucleotide-diphossugar_trans"/>
</dbReference>
<keyword evidence="7" id="KW-1133">Transmembrane helix</keyword>
<name>A0AAV2HF53_LYMST</name>
<dbReference type="InterPro" id="IPR000772">
    <property type="entry name" value="Ricin_B_lectin"/>
</dbReference>
<feature type="region of interest" description="Disordered" evidence="13">
    <location>
        <begin position="348"/>
        <end position="376"/>
    </location>
</feature>
<evidence type="ECO:0000256" key="1">
    <source>
        <dbReference type="ARBA" id="ARBA00001936"/>
    </source>
</evidence>
<feature type="domain" description="Ricin B lectin" evidence="14">
    <location>
        <begin position="940"/>
        <end position="1054"/>
    </location>
</feature>
<dbReference type="Gene3D" id="2.80.10.50">
    <property type="match status" value="1"/>
</dbReference>
<dbReference type="GO" id="GO:0030246">
    <property type="term" value="F:carbohydrate binding"/>
    <property type="evidence" value="ECO:0007669"/>
    <property type="project" value="UniProtKB-KW"/>
</dbReference>
<gene>
    <name evidence="15" type="ORF">GSLYS_00004881001</name>
</gene>
<keyword evidence="16" id="KW-1185">Reference proteome</keyword>
<keyword evidence="10" id="KW-1015">Disulfide bond</keyword>
<evidence type="ECO:0000313" key="15">
    <source>
        <dbReference type="EMBL" id="CAL1530756.1"/>
    </source>
</evidence>
<feature type="compositionally biased region" description="Polar residues" evidence="13">
    <location>
        <begin position="348"/>
        <end position="363"/>
    </location>
</feature>
<dbReference type="EMBL" id="CAXITT010000075">
    <property type="protein sequence ID" value="CAL1530756.1"/>
    <property type="molecule type" value="Genomic_DNA"/>
</dbReference>
<proteinExistence type="inferred from homology"/>
<keyword evidence="11" id="KW-0325">Glycoprotein</keyword>
<feature type="region of interest" description="Disordered" evidence="13">
    <location>
        <begin position="492"/>
        <end position="569"/>
    </location>
</feature>
<dbReference type="CDD" id="cd02510">
    <property type="entry name" value="pp-GalNAc-T"/>
    <property type="match status" value="1"/>
</dbReference>
<evidence type="ECO:0000256" key="9">
    <source>
        <dbReference type="ARBA" id="ARBA00023136"/>
    </source>
</evidence>
<evidence type="ECO:0000256" key="13">
    <source>
        <dbReference type="SAM" id="MobiDB-lite"/>
    </source>
</evidence>
<dbReference type="Pfam" id="PF00535">
    <property type="entry name" value="Glycos_transf_2"/>
    <property type="match status" value="1"/>
</dbReference>
<dbReference type="Pfam" id="PF00652">
    <property type="entry name" value="Ricin_B_lectin"/>
    <property type="match status" value="1"/>
</dbReference>
<dbReference type="Proteomes" id="UP001497497">
    <property type="component" value="Unassembled WGS sequence"/>
</dbReference>
<dbReference type="InterPro" id="IPR035992">
    <property type="entry name" value="Ricin_B-like_lectins"/>
</dbReference>
<feature type="compositionally biased region" description="Basic and acidic residues" evidence="13">
    <location>
        <begin position="306"/>
        <end position="317"/>
    </location>
</feature>
<dbReference type="PROSITE" id="PS50231">
    <property type="entry name" value="RICIN_B_LECTIN"/>
    <property type="match status" value="1"/>
</dbReference>
<feature type="region of interest" description="Disordered" evidence="13">
    <location>
        <begin position="291"/>
        <end position="317"/>
    </location>
</feature>
<keyword evidence="9" id="KW-0472">Membrane</keyword>
<evidence type="ECO:0000256" key="7">
    <source>
        <dbReference type="ARBA" id="ARBA00022989"/>
    </source>
</evidence>
<evidence type="ECO:0000256" key="6">
    <source>
        <dbReference type="ARBA" id="ARBA00022968"/>
    </source>
</evidence>
<dbReference type="PANTHER" id="PTHR11675">
    <property type="entry name" value="N-ACETYLGALACTOSAMINYLTRANSFERASE"/>
    <property type="match status" value="1"/>
</dbReference>
<evidence type="ECO:0000256" key="11">
    <source>
        <dbReference type="ARBA" id="ARBA00023180"/>
    </source>
</evidence>
<feature type="compositionally biased region" description="Basic and acidic residues" evidence="13">
    <location>
        <begin position="364"/>
        <end position="374"/>
    </location>
</feature>
<dbReference type="InterPro" id="IPR001173">
    <property type="entry name" value="Glyco_trans_2-like"/>
</dbReference>
<dbReference type="GO" id="GO:0000139">
    <property type="term" value="C:Golgi membrane"/>
    <property type="evidence" value="ECO:0007669"/>
    <property type="project" value="UniProtKB-SubCell"/>
</dbReference>
<dbReference type="Gene3D" id="3.90.550.10">
    <property type="entry name" value="Spore Coat Polysaccharide Biosynthesis Protein SpsA, Chain A"/>
    <property type="match status" value="1"/>
</dbReference>
<dbReference type="AlphaFoldDB" id="A0AAV2HF53"/>
<evidence type="ECO:0000313" key="16">
    <source>
        <dbReference type="Proteomes" id="UP001497497"/>
    </source>
</evidence>
<evidence type="ECO:0000256" key="10">
    <source>
        <dbReference type="ARBA" id="ARBA00023157"/>
    </source>
</evidence>
<comment type="cofactor">
    <cofactor evidence="1">
        <name>Mn(2+)</name>
        <dbReference type="ChEBI" id="CHEBI:29035"/>
    </cofactor>
</comment>
<dbReference type="GO" id="GO:0004653">
    <property type="term" value="F:polypeptide N-acetylgalactosaminyltransferase activity"/>
    <property type="evidence" value="ECO:0007669"/>
    <property type="project" value="TreeGrafter"/>
</dbReference>
<feature type="compositionally biased region" description="Basic and acidic residues" evidence="13">
    <location>
        <begin position="249"/>
        <end position="260"/>
    </location>
</feature>
<comment type="subcellular location">
    <subcellularLocation>
        <location evidence="2">Golgi apparatus membrane</location>
        <topology evidence="2">Single-pass type II membrane protein</topology>
    </subcellularLocation>
</comment>
<dbReference type="SUPFAM" id="SSF50370">
    <property type="entry name" value="Ricin B-like lectins"/>
    <property type="match status" value="1"/>
</dbReference>
<evidence type="ECO:0000259" key="14">
    <source>
        <dbReference type="SMART" id="SM00458"/>
    </source>
</evidence>
<dbReference type="GO" id="GO:0006493">
    <property type="term" value="P:protein O-linked glycosylation"/>
    <property type="evidence" value="ECO:0007669"/>
    <property type="project" value="TreeGrafter"/>
</dbReference>
<feature type="compositionally biased region" description="Basic and acidic residues" evidence="13">
    <location>
        <begin position="419"/>
        <end position="444"/>
    </location>
</feature>
<feature type="region of interest" description="Disordered" evidence="13">
    <location>
        <begin position="222"/>
        <end position="260"/>
    </location>
</feature>
<evidence type="ECO:0000256" key="2">
    <source>
        <dbReference type="ARBA" id="ARBA00004323"/>
    </source>
</evidence>
<evidence type="ECO:0000256" key="5">
    <source>
        <dbReference type="ARBA" id="ARBA00022734"/>
    </source>
</evidence>
<reference evidence="15 16" key="1">
    <citation type="submission" date="2024-04" db="EMBL/GenBank/DDBJ databases">
        <authorList>
            <consortium name="Genoscope - CEA"/>
            <person name="William W."/>
        </authorList>
    </citation>
    <scope>NUCLEOTIDE SEQUENCE [LARGE SCALE GENOMIC DNA]</scope>
</reference>